<dbReference type="GO" id="GO:0046872">
    <property type="term" value="F:metal ion binding"/>
    <property type="evidence" value="ECO:0007669"/>
    <property type="project" value="UniProtKB-KW"/>
</dbReference>
<evidence type="ECO:0000259" key="6">
    <source>
        <dbReference type="Pfam" id="PF01979"/>
    </source>
</evidence>
<keyword evidence="3" id="KW-0479">Metal-binding</keyword>
<dbReference type="Pfam" id="PF01979">
    <property type="entry name" value="Amidohydro_1"/>
    <property type="match status" value="1"/>
</dbReference>
<dbReference type="SUPFAM" id="SSF51556">
    <property type="entry name" value="Metallo-dependent hydrolases"/>
    <property type="match status" value="1"/>
</dbReference>
<comment type="similarity">
    <text evidence="2">Belongs to the metallo-dependent hydrolases superfamily. Hydantoinase/dihydropyrimidinase family.</text>
</comment>
<dbReference type="InterPro" id="IPR032466">
    <property type="entry name" value="Metal_Hydrolase"/>
</dbReference>
<evidence type="ECO:0000256" key="4">
    <source>
        <dbReference type="ARBA" id="ARBA00022801"/>
    </source>
</evidence>
<dbReference type="CDD" id="cd01314">
    <property type="entry name" value="D-HYD"/>
    <property type="match status" value="1"/>
</dbReference>
<dbReference type="GO" id="GO:0004157">
    <property type="term" value="F:dihydropyrimidinase activity"/>
    <property type="evidence" value="ECO:0007669"/>
    <property type="project" value="UniProtKB-EC"/>
</dbReference>
<dbReference type="EMBL" id="AEEH01000043">
    <property type="protein sequence ID" value="EFM25282.1"/>
    <property type="molecule type" value="Genomic_DNA"/>
</dbReference>
<evidence type="ECO:0000313" key="8">
    <source>
        <dbReference type="Proteomes" id="UP000003280"/>
    </source>
</evidence>
<evidence type="ECO:0000256" key="2">
    <source>
        <dbReference type="ARBA" id="ARBA00008829"/>
    </source>
</evidence>
<keyword evidence="4 7" id="KW-0378">Hydrolase</keyword>
<comment type="PTM">
    <text evidence="5">Carbamylation allows a single lysine to coordinate two divalent metal cations.</text>
</comment>
<comment type="caution">
    <text evidence="7">The sequence shown here is derived from an EMBL/GenBank/DDBJ whole genome shotgun (WGS) entry which is preliminary data.</text>
</comment>
<comment type="cofactor">
    <cofactor evidence="1">
        <name>Zn(2+)</name>
        <dbReference type="ChEBI" id="CHEBI:29105"/>
    </cofactor>
</comment>
<dbReference type="Proteomes" id="UP000003280">
    <property type="component" value="Unassembled WGS sequence"/>
</dbReference>
<dbReference type="InterPro" id="IPR006680">
    <property type="entry name" value="Amidohydro-rel"/>
</dbReference>
<evidence type="ECO:0000256" key="3">
    <source>
        <dbReference type="ARBA" id="ARBA00022723"/>
    </source>
</evidence>
<dbReference type="FunFam" id="3.20.20.140:FF:000174">
    <property type="entry name" value="Dihydropyrimidinase-related protein 2"/>
    <property type="match status" value="1"/>
</dbReference>
<accession>E0NLU1</accession>
<dbReference type="Gene3D" id="3.20.20.140">
    <property type="entry name" value="Metal-dependent hydrolases"/>
    <property type="match status" value="1"/>
</dbReference>
<evidence type="ECO:0000256" key="1">
    <source>
        <dbReference type="ARBA" id="ARBA00001947"/>
    </source>
</evidence>
<dbReference type="InterPro" id="IPR050378">
    <property type="entry name" value="Metallo-dep_Hydrolases_sf"/>
</dbReference>
<dbReference type="GO" id="GO:0005829">
    <property type="term" value="C:cytosol"/>
    <property type="evidence" value="ECO:0007669"/>
    <property type="project" value="TreeGrafter"/>
</dbReference>
<dbReference type="InterPro" id="IPR011059">
    <property type="entry name" value="Metal-dep_hydrolase_composite"/>
</dbReference>
<dbReference type="OrthoDB" id="9765462at2"/>
<dbReference type="Gene3D" id="2.30.40.10">
    <property type="entry name" value="Urease, subunit C, domain 1"/>
    <property type="match status" value="1"/>
</dbReference>
<dbReference type="PANTHER" id="PTHR11647">
    <property type="entry name" value="HYDRANTOINASE/DIHYDROPYRIMIDINASE FAMILY MEMBER"/>
    <property type="match status" value="1"/>
</dbReference>
<protein>
    <submittedName>
        <fullName evidence="7">Dihydropyrimidinase</fullName>
        <ecNumber evidence="7">3.5.2.2</ecNumber>
    </submittedName>
</protein>
<evidence type="ECO:0000256" key="5">
    <source>
        <dbReference type="PIRSR" id="PIRSR611778-50"/>
    </source>
</evidence>
<keyword evidence="8" id="KW-1185">Reference proteome</keyword>
<gene>
    <name evidence="7" type="primary">hydA</name>
    <name evidence="7" type="ORF">HMPREF9225_1171</name>
</gene>
<name>E0NLU1_9FIRM</name>
<feature type="modified residue" description="N6-carboxylysine" evidence="5">
    <location>
        <position position="146"/>
    </location>
</feature>
<dbReference type="SUPFAM" id="SSF51338">
    <property type="entry name" value="Composite domain of metallo-dependent hydrolases"/>
    <property type="match status" value="2"/>
</dbReference>
<dbReference type="InterPro" id="IPR011778">
    <property type="entry name" value="Hydantoinase/dihydroPyrase"/>
</dbReference>
<dbReference type="EC" id="3.5.2.2" evidence="7"/>
<proteinExistence type="inferred from homology"/>
<dbReference type="HOGENOM" id="CLU_015572_2_0_9"/>
<feature type="domain" description="Amidohydrolase-related" evidence="6">
    <location>
        <begin position="50"/>
        <end position="434"/>
    </location>
</feature>
<reference evidence="7 8" key="1">
    <citation type="submission" date="2010-07" db="EMBL/GenBank/DDBJ databases">
        <authorList>
            <person name="Muzny D."/>
            <person name="Qin X."/>
            <person name="Deng J."/>
            <person name="Jiang H."/>
            <person name="Liu Y."/>
            <person name="Qu J."/>
            <person name="Song X.-Z."/>
            <person name="Zhang L."/>
            <person name="Thornton R."/>
            <person name="Coyle M."/>
            <person name="Francisco L."/>
            <person name="Jackson L."/>
            <person name="Javaid M."/>
            <person name="Korchina V."/>
            <person name="Kovar C."/>
            <person name="Mata R."/>
            <person name="Mathew T."/>
            <person name="Ngo R."/>
            <person name="Nguyen L."/>
            <person name="Nguyen N."/>
            <person name="Okwuonu G."/>
            <person name="Ongeri F."/>
            <person name="Pham C."/>
            <person name="Simmons D."/>
            <person name="Wilczek-Boney K."/>
            <person name="Hale W."/>
            <person name="Jakkamsetti A."/>
            <person name="Pham P."/>
            <person name="Ruth R."/>
            <person name="San Lucas F."/>
            <person name="Warren J."/>
            <person name="Zhang J."/>
            <person name="Zhao Z."/>
            <person name="Zhou C."/>
            <person name="Zhu D."/>
            <person name="Lee S."/>
            <person name="Bess C."/>
            <person name="Blankenburg K."/>
            <person name="Forbes L."/>
            <person name="Fu Q."/>
            <person name="Gubbala S."/>
            <person name="Hirani K."/>
            <person name="Jayaseelan J.C."/>
            <person name="Lara F."/>
            <person name="Munidasa M."/>
            <person name="Palculict T."/>
            <person name="Patil S."/>
            <person name="Pu L.-L."/>
            <person name="Saada N."/>
            <person name="Tang L."/>
            <person name="Weissenberger G."/>
            <person name="Zhu Y."/>
            <person name="Hemphill L."/>
            <person name="Shang Y."/>
            <person name="Youmans B."/>
            <person name="Ayvaz T."/>
            <person name="Ross M."/>
            <person name="Santibanez J."/>
            <person name="Aqrawi P."/>
            <person name="Gross S."/>
            <person name="Joshi V."/>
            <person name="Fowler G."/>
            <person name="Nazareth L."/>
            <person name="Reid J."/>
            <person name="Worley K."/>
            <person name="Petrosino J."/>
            <person name="Highlander S."/>
            <person name="Gibbs R."/>
        </authorList>
    </citation>
    <scope>NUCLEOTIDE SEQUENCE [LARGE SCALE GENOMIC DNA]</scope>
    <source>
        <strain evidence="7 8">ATCC BAA-1640</strain>
    </source>
</reference>
<dbReference type="PANTHER" id="PTHR11647:SF1">
    <property type="entry name" value="COLLAPSIN RESPONSE MEDIATOR PROTEIN"/>
    <property type="match status" value="1"/>
</dbReference>
<sequence>MKRLLIKNGTIISATSEYVADILVEGEKIKEIGIDLPVDGCEVIDATGKYVFPGGVDEHVHMGPFGSYSFETSHAALVGGTTTIVDFAPQFKGKTLIESLQEHEKENAIGKASCDYSFHSMVMDNDPDLLMRSIPELAKNGVANIKFFMAYKGTPFYANDELIIKGMTEAKKYGLTSMLHCENGDFIEALAKKYKAEGVKDPIGHSLSRPPIVEDEATFRGIEMAKIADCPLFVVHVSTKNAMKFVKQAREEGYSVYGETCTHYLTLDESNFLKPDFEGGKYVCAPALRTKDHLEALWDGVDKGYLTAVGSDNAAVIGGFESKKKGIDDFTKIPNGCPGMQNRLYMMWTQGVMKNRITRQRFVELTSTNPAKVCGFYPQKGAILPGSDADIVIYNPEVKGTITFKDNYEGSDYETYEGFERSGICEKVFLRGKLMAENGKYVGEKGTGRYIKQKAYALPYDRYVPRKK</sequence>
<organism evidence="7 8">
    <name type="scientific">Peptoniphilus duerdenii ATCC BAA-1640</name>
    <dbReference type="NCBI Taxonomy" id="862517"/>
    <lineage>
        <taxon>Bacteria</taxon>
        <taxon>Bacillati</taxon>
        <taxon>Bacillota</taxon>
        <taxon>Tissierellia</taxon>
        <taxon>Tissierellales</taxon>
        <taxon>Peptoniphilaceae</taxon>
        <taxon>Peptoniphilus</taxon>
    </lineage>
</organism>
<dbReference type="RefSeq" id="WP_008901985.1">
    <property type="nucleotide sequence ID" value="NZ_GL397071.1"/>
</dbReference>
<dbReference type="NCBIfam" id="TIGR02033">
    <property type="entry name" value="D-hydantoinase"/>
    <property type="match status" value="1"/>
</dbReference>
<dbReference type="AlphaFoldDB" id="E0NLU1"/>
<dbReference type="STRING" id="862517.HMPREF9225_1171"/>
<dbReference type="eggNOG" id="COG0044">
    <property type="taxonomic scope" value="Bacteria"/>
</dbReference>
<evidence type="ECO:0000313" key="7">
    <source>
        <dbReference type="EMBL" id="EFM25282.1"/>
    </source>
</evidence>